<proteinExistence type="predicted"/>
<evidence type="ECO:0000313" key="3">
    <source>
        <dbReference type="Proteomes" id="UP000694044"/>
    </source>
</evidence>
<protein>
    <submittedName>
        <fullName evidence="2">Uncharacterized protein</fullName>
    </submittedName>
</protein>
<comment type="caution">
    <text evidence="2">The sequence shown here is derived from an EMBL/GenBank/DDBJ whole genome shotgun (WGS) entry which is preliminary data.</text>
</comment>
<reference evidence="2" key="1">
    <citation type="submission" date="2021-02" db="EMBL/GenBank/DDBJ databases">
        <authorList>
            <person name="Palmer J.M."/>
        </authorList>
    </citation>
    <scope>NUCLEOTIDE SEQUENCE</scope>
    <source>
        <strain evidence="2">SCRP734</strain>
    </source>
</reference>
<feature type="compositionally biased region" description="Low complexity" evidence="1">
    <location>
        <begin position="212"/>
        <end position="223"/>
    </location>
</feature>
<accession>A0A8T1VYK3</accession>
<gene>
    <name evidence="2" type="ORF">PHYPSEUDO_001562</name>
</gene>
<feature type="region of interest" description="Disordered" evidence="1">
    <location>
        <begin position="624"/>
        <end position="646"/>
    </location>
</feature>
<evidence type="ECO:0000256" key="1">
    <source>
        <dbReference type="SAM" id="MobiDB-lite"/>
    </source>
</evidence>
<feature type="region of interest" description="Disordered" evidence="1">
    <location>
        <begin position="196"/>
        <end position="223"/>
    </location>
</feature>
<feature type="compositionally biased region" description="Polar residues" evidence="1">
    <location>
        <begin position="249"/>
        <end position="295"/>
    </location>
</feature>
<dbReference type="Proteomes" id="UP000694044">
    <property type="component" value="Unassembled WGS sequence"/>
</dbReference>
<name>A0A8T1VYK3_9STRA</name>
<feature type="region of interest" description="Disordered" evidence="1">
    <location>
        <begin position="326"/>
        <end position="349"/>
    </location>
</feature>
<keyword evidence="3" id="KW-1185">Reference proteome</keyword>
<feature type="region of interest" description="Disordered" evidence="1">
    <location>
        <begin position="243"/>
        <end position="295"/>
    </location>
</feature>
<dbReference type="AlphaFoldDB" id="A0A8T1VYK3"/>
<evidence type="ECO:0000313" key="2">
    <source>
        <dbReference type="EMBL" id="KAG7385348.1"/>
    </source>
</evidence>
<feature type="region of interest" description="Disordered" evidence="1">
    <location>
        <begin position="529"/>
        <end position="610"/>
    </location>
</feature>
<dbReference type="PANTHER" id="PTHR37028">
    <property type="entry name" value="UNNAMED PRODUCT-RELATED"/>
    <property type="match status" value="1"/>
</dbReference>
<dbReference type="PANTHER" id="PTHR37028:SF4">
    <property type="entry name" value="ALMS MOTIF DOMAIN-CONTAINING PROTEIN"/>
    <property type="match status" value="1"/>
</dbReference>
<dbReference type="EMBL" id="JAGDFM010000123">
    <property type="protein sequence ID" value="KAG7385348.1"/>
    <property type="molecule type" value="Genomic_DNA"/>
</dbReference>
<sequence>METSTSPGLAVSGLMQQLKSGEISKMQLFQQLAKLQAASSTGNFSGVPPAAPVTLNNNQAPPLRLNGDYQSSSLGPGVDTASTFSPAFSFSVAGGRATSLAAAVAPPFRMTQAPVAPAQFPFGAAVTPMPFPAQIMPVNAGVSRHFSMPPVPDPAAIVSKPSATIVESDAEFLATGVSHDTAQRLSVQEWMANKSRSSASSQVSNALRHHYQQQSQAQAAGFQVADPSHEMFLDRRDDELPELFGSGAYDNSTFTSHPPNTGSALSGFTNFSPETDATRQQSYMHTPQDYPSGQAQLVDDSFGLTREDRGGEQQYLDFTEQFRDELDDGHIPNAGGNSGGKGGSDNNADGKFHARVTRWKSQKDAIREQMKQQLLQSELDECTFAPKINPKSTKVVAKLRGRQPSSVSNQSLSVLQAVSERLYQEADNYRIREELATKLKADEEAEIERQCTFKPKTNSGDKVKAKYMESKTTSSSTSLTAASREATAKELAECTFYPKVNGIRSEMVSAQLYLQQNIYERLSKPCCGDAEDGKSPARGHSGRRRSLSLFGDDDDEDRDNLLDPTSPRSCQDDISVRPGGKSRRRSSSETRRGQGPRSVDGEQNLESKEERARQFKNFIERQRFHEQARHKRIEQTKQQLTPGYKPTINKKSLAMMENGRKGDFLERISTYALRKEHDNVKKKTVRSTDPNCTFKPAINQASIKRKPRSITELSRGDLLRRETTQRLMKLKMEQEEMAALTFRPQLNRVSDRYEGRLKILSSPDTYLQRVQQQSQAHSIKQRRAIQEKELGEFAECTFKPRTIEAPAYVQRIARSVSLTKALRAQQQAAARTREKPEWK</sequence>
<organism evidence="2 3">
    <name type="scientific">Phytophthora pseudosyringae</name>
    <dbReference type="NCBI Taxonomy" id="221518"/>
    <lineage>
        <taxon>Eukaryota</taxon>
        <taxon>Sar</taxon>
        <taxon>Stramenopiles</taxon>
        <taxon>Oomycota</taxon>
        <taxon>Peronosporomycetes</taxon>
        <taxon>Peronosporales</taxon>
        <taxon>Peronosporaceae</taxon>
        <taxon>Phytophthora</taxon>
    </lineage>
</organism>
<dbReference type="OrthoDB" id="70300at2759"/>